<accession>A0A7Y7IVU1</accession>
<comment type="caution">
    <text evidence="1">The sequence shown here is derived from an EMBL/GenBank/DDBJ whole genome shotgun (WGS) entry which is preliminary data.</text>
</comment>
<dbReference type="EMBL" id="JABXXP010000148">
    <property type="protein sequence ID" value="NVN11285.1"/>
    <property type="molecule type" value="Genomic_DNA"/>
</dbReference>
<dbReference type="RefSeq" id="WP_176640009.1">
    <property type="nucleotide sequence ID" value="NZ_JABXXP010000148.1"/>
</dbReference>
<sequence length="405" mass="44465">MTDMMTGMLTGKLTGMRRCLYIYPWDLQDEPDLRLFAGRIRDMGLDTLTVAVAYHAGKFLRPQGRTSRVHFPQDGAVHVRVDPSRFGTIRPVMADRLLDDAQLSVLAEEGLGILGWMVLLHNTELGRRHPHVTCENVFGDRYPYSLCPAHPDVRAYAVALAGEVARMPAVRGLVLETPGWQPYQHGYHHEISLLDRDPWFEAVAGLCFCASCRAGAAEHGIDADALRRTMHDQASRYLARPVDRGWDDGMARLLAEMVSNDALRAFLAWRCGVITGLVTAIRAEIGAAGSLHVIPSVQRNPVAAWLEGSDLAALSAASDGLELCLYQPDPRAVVSTLLDVRDALPAGVLPRVVLRPSPADFPSEAAFAAVVRAVLATPGQNVAFYHYGHLRRANLDWIARALREG</sequence>
<evidence type="ECO:0000313" key="2">
    <source>
        <dbReference type="Proteomes" id="UP000534870"/>
    </source>
</evidence>
<name>A0A7Y7IVU1_9PROT</name>
<dbReference type="Gene3D" id="3.20.20.80">
    <property type="entry name" value="Glycosidases"/>
    <property type="match status" value="1"/>
</dbReference>
<proteinExistence type="predicted"/>
<gene>
    <name evidence="1" type="ORF">HUK84_09090</name>
</gene>
<protein>
    <submittedName>
        <fullName evidence="1">Uncharacterized protein</fullName>
    </submittedName>
</protein>
<organism evidence="1 2">
    <name type="scientific">Nguyenibacter vanlangensis</name>
    <dbReference type="NCBI Taxonomy" id="1216886"/>
    <lineage>
        <taxon>Bacteria</taxon>
        <taxon>Pseudomonadati</taxon>
        <taxon>Pseudomonadota</taxon>
        <taxon>Alphaproteobacteria</taxon>
        <taxon>Acetobacterales</taxon>
        <taxon>Acetobacteraceae</taxon>
        <taxon>Nguyenibacter</taxon>
    </lineage>
</organism>
<dbReference type="AlphaFoldDB" id="A0A7Y7IVU1"/>
<reference evidence="1 2" key="1">
    <citation type="submission" date="2020-06" db="EMBL/GenBank/DDBJ databases">
        <title>Description of novel acetic acid bacteria.</title>
        <authorList>
            <person name="Sombolestani A."/>
        </authorList>
    </citation>
    <scope>NUCLEOTIDE SEQUENCE [LARGE SCALE GENOMIC DNA]</scope>
    <source>
        <strain evidence="1 2">LMG 31431</strain>
    </source>
</reference>
<evidence type="ECO:0000313" key="1">
    <source>
        <dbReference type="EMBL" id="NVN11285.1"/>
    </source>
</evidence>
<dbReference type="Proteomes" id="UP000534870">
    <property type="component" value="Unassembled WGS sequence"/>
</dbReference>